<keyword evidence="4" id="KW-1185">Reference proteome</keyword>
<sequence>MPSSDSRTTGVNTDTANASPSVAERAVRRYVPHLLRPDQWAPIAEFTVDLALRLNPTDPKRAIESMRTLSQFIHWSRTQGLPLDVELIFDPDTVEGYIAGGCPHLAQSSRATRRSYLRRYGRELTTRAPWPPAIKPLRQDYAVVPYTDTEVARLVEVAASQRTRVQRRHLQSLLALGLGAGLFPKESWTVTTDDLLDRHGVLCLNVPGGRARVVPILPPHDDTLKTIQREDPGSTLLGYVAPAWDRSRLSNLLGKDEFPPGTPVIKLHRLRATWLLHHMRNHVPLNELSKVAGLSTTKTIGHLMPYLPDIPEADVFAQMTRR</sequence>
<protein>
    <submittedName>
        <fullName evidence="3">Site-specific integrase</fullName>
    </submittedName>
</protein>
<name>A0ABS9Q0E2_9MICO</name>
<dbReference type="RefSeq" id="WP_239262941.1">
    <property type="nucleotide sequence ID" value="NZ_JAKRCV010000011.1"/>
</dbReference>
<comment type="caution">
    <text evidence="3">The sequence shown here is derived from an EMBL/GenBank/DDBJ whole genome shotgun (WGS) entry which is preliminary data.</text>
</comment>
<dbReference type="EMBL" id="JAKRCV010000011">
    <property type="protein sequence ID" value="MCG7321344.1"/>
    <property type="molecule type" value="Genomic_DNA"/>
</dbReference>
<organism evidence="3 4">
    <name type="scientific">Arsenicicoccus bolidensis</name>
    <dbReference type="NCBI Taxonomy" id="229480"/>
    <lineage>
        <taxon>Bacteria</taxon>
        <taxon>Bacillati</taxon>
        <taxon>Actinomycetota</taxon>
        <taxon>Actinomycetes</taxon>
        <taxon>Micrococcales</taxon>
        <taxon>Intrasporangiaceae</taxon>
        <taxon>Arsenicicoccus</taxon>
    </lineage>
</organism>
<reference evidence="3 4" key="1">
    <citation type="submission" date="2022-02" db="EMBL/GenBank/DDBJ databases">
        <title>Uncovering new skin microbiome diversity through culturing and metagenomics.</title>
        <authorList>
            <person name="Conlan S."/>
            <person name="Deming C."/>
            <person name="Nisc Comparative Sequencing Program N."/>
            <person name="Segre J.A."/>
        </authorList>
    </citation>
    <scope>NUCLEOTIDE SEQUENCE [LARGE SCALE GENOMIC DNA]</scope>
    <source>
        <strain evidence="3 4">ACRQZ</strain>
    </source>
</reference>
<dbReference type="Proteomes" id="UP001521931">
    <property type="component" value="Unassembled WGS sequence"/>
</dbReference>
<dbReference type="InterPro" id="IPR013762">
    <property type="entry name" value="Integrase-like_cat_sf"/>
</dbReference>
<keyword evidence="1" id="KW-0233">DNA recombination</keyword>
<gene>
    <name evidence="3" type="ORF">MHL29_05465</name>
</gene>
<dbReference type="InterPro" id="IPR011010">
    <property type="entry name" value="DNA_brk_join_enz"/>
</dbReference>
<dbReference type="Gene3D" id="1.10.443.10">
    <property type="entry name" value="Intergrase catalytic core"/>
    <property type="match status" value="1"/>
</dbReference>
<evidence type="ECO:0000313" key="3">
    <source>
        <dbReference type="EMBL" id="MCG7321344.1"/>
    </source>
</evidence>
<accession>A0ABS9Q0E2</accession>
<evidence type="ECO:0000313" key="4">
    <source>
        <dbReference type="Proteomes" id="UP001521931"/>
    </source>
</evidence>
<feature type="region of interest" description="Disordered" evidence="2">
    <location>
        <begin position="1"/>
        <end position="20"/>
    </location>
</feature>
<evidence type="ECO:0000256" key="2">
    <source>
        <dbReference type="SAM" id="MobiDB-lite"/>
    </source>
</evidence>
<evidence type="ECO:0000256" key="1">
    <source>
        <dbReference type="ARBA" id="ARBA00023172"/>
    </source>
</evidence>
<proteinExistence type="predicted"/>
<dbReference type="SUPFAM" id="SSF56349">
    <property type="entry name" value="DNA breaking-rejoining enzymes"/>
    <property type="match status" value="1"/>
</dbReference>